<evidence type="ECO:0000256" key="6">
    <source>
        <dbReference type="ARBA" id="ARBA00023054"/>
    </source>
</evidence>
<dbReference type="GO" id="GO:0000813">
    <property type="term" value="C:ESCRT I complex"/>
    <property type="evidence" value="ECO:0007669"/>
    <property type="project" value="TreeGrafter"/>
</dbReference>
<dbReference type="GO" id="GO:0015031">
    <property type="term" value="P:protein transport"/>
    <property type="evidence" value="ECO:0007669"/>
    <property type="project" value="UniProtKB-UniRule"/>
</dbReference>
<dbReference type="InterPro" id="IPR052070">
    <property type="entry name" value="ESCRT-I_UEV_domain"/>
</dbReference>
<keyword evidence="13" id="KW-1185">Reference proteome</keyword>
<dbReference type="Proteomes" id="UP000274131">
    <property type="component" value="Unassembled WGS sequence"/>
</dbReference>
<evidence type="ECO:0000256" key="5">
    <source>
        <dbReference type="ARBA" id="ARBA00022927"/>
    </source>
</evidence>
<accession>A0A0N4V2M6</accession>
<dbReference type="InterPro" id="IPR008883">
    <property type="entry name" value="UEV_N"/>
</dbReference>
<dbReference type="GO" id="GO:0043130">
    <property type="term" value="F:ubiquitin binding"/>
    <property type="evidence" value="ECO:0007669"/>
    <property type="project" value="TreeGrafter"/>
</dbReference>
<comment type="similarity">
    <text evidence="2">Belongs to the ubiquitin-conjugating enzyme family. UEV subfamily.</text>
</comment>
<keyword evidence="4" id="KW-0967">Endosome</keyword>
<dbReference type="InterPro" id="IPR016135">
    <property type="entry name" value="UBQ-conjugating_enzyme/RWD"/>
</dbReference>
<evidence type="ECO:0000256" key="3">
    <source>
        <dbReference type="ARBA" id="ARBA00022448"/>
    </source>
</evidence>
<evidence type="ECO:0000256" key="4">
    <source>
        <dbReference type="ARBA" id="ARBA00022753"/>
    </source>
</evidence>
<evidence type="ECO:0000256" key="7">
    <source>
        <dbReference type="PROSITE-ProRule" id="PRU00644"/>
    </source>
</evidence>
<sequence length="380" mass="42290">MGSKLNSVIDALKRSKAKYEDTAKNDIMTALLAFPDLAPEVESFAFPNSKRVPTFRLKGTIPVLYKGSTYNIPVALYLSDAHPYYSPICYVCPTQNMMVKESKNVDAKGRIYLPYLTDWRYPGYDLSGLLQVMTLCFQDNSPVFSKSSDRSRQSATSVSNQTPFTPYPTNMPAGMPPYPLTSNTGPQAYQNYPSPYPSYSGGSSSQSNSMVGTVDATHLKDSMLSAIGDKIRQRLREKLETVYSELESVKRTQADLESGKQKLKQYIDDLNAAQTQMEATLNIYKEKKTTLSAVLASCGSDSTLDIDSVIDASTPLHRQIIKCYAQDCTIDDAIYFLGKAVKKGRITLPAYLREVRQLARKQFVYRATLQKGRQKAGLPV</sequence>
<name>A0A0N4V2M6_ENTVE</name>
<dbReference type="PANTHER" id="PTHR23306:SF3">
    <property type="entry name" value="TUMOR SUPPRESSOR PROTEIN 101"/>
    <property type="match status" value="1"/>
</dbReference>
<evidence type="ECO:0000256" key="9">
    <source>
        <dbReference type="SAM" id="MobiDB-lite"/>
    </source>
</evidence>
<keyword evidence="5 7" id="KW-0653">Protein transport</keyword>
<evidence type="ECO:0000256" key="2">
    <source>
        <dbReference type="ARBA" id="ARBA00009594"/>
    </source>
</evidence>
<dbReference type="STRING" id="51028.A0A0N4V2M6"/>
<comment type="subcellular location">
    <subcellularLocation>
        <location evidence="1">Endosome</location>
    </subcellularLocation>
</comment>
<keyword evidence="6 8" id="KW-0175">Coiled coil</keyword>
<feature type="compositionally biased region" description="Low complexity" evidence="9">
    <location>
        <begin position="189"/>
        <end position="209"/>
    </location>
</feature>
<evidence type="ECO:0000259" key="10">
    <source>
        <dbReference type="PROSITE" id="PS51312"/>
    </source>
</evidence>
<dbReference type="GO" id="GO:0008333">
    <property type="term" value="P:endosome to lysosome transport"/>
    <property type="evidence" value="ECO:0007669"/>
    <property type="project" value="TreeGrafter"/>
</dbReference>
<feature type="compositionally biased region" description="Polar residues" evidence="9">
    <location>
        <begin position="153"/>
        <end position="168"/>
    </location>
</feature>
<dbReference type="InterPro" id="IPR017916">
    <property type="entry name" value="SB_dom"/>
</dbReference>
<evidence type="ECO:0000313" key="12">
    <source>
        <dbReference type="EMBL" id="VDD89120.1"/>
    </source>
</evidence>
<dbReference type="Gene3D" id="6.10.140.820">
    <property type="match status" value="1"/>
</dbReference>
<feature type="coiled-coil region" evidence="8">
    <location>
        <begin position="232"/>
        <end position="287"/>
    </location>
</feature>
<dbReference type="AlphaFoldDB" id="A0A0N4V2M6"/>
<keyword evidence="3 7" id="KW-0813">Transport</keyword>
<dbReference type="CDD" id="cd11685">
    <property type="entry name" value="UEV_TSG101-like"/>
    <property type="match status" value="1"/>
</dbReference>
<feature type="domain" description="SB" evidence="10">
    <location>
        <begin position="314"/>
        <end position="380"/>
    </location>
</feature>
<dbReference type="SUPFAM" id="SSF54495">
    <property type="entry name" value="UBC-like"/>
    <property type="match status" value="1"/>
</dbReference>
<feature type="region of interest" description="Disordered" evidence="9">
    <location>
        <begin position="144"/>
        <end position="210"/>
    </location>
</feature>
<evidence type="ECO:0000313" key="13">
    <source>
        <dbReference type="Proteomes" id="UP000274131"/>
    </source>
</evidence>
<dbReference type="PROSITE" id="PS51312">
    <property type="entry name" value="SB"/>
    <property type="match status" value="1"/>
</dbReference>
<dbReference type="EMBL" id="UXUI01007727">
    <property type="protein sequence ID" value="VDD89120.1"/>
    <property type="molecule type" value="Genomic_DNA"/>
</dbReference>
<dbReference type="Pfam" id="PF09454">
    <property type="entry name" value="Vps23_core"/>
    <property type="match status" value="1"/>
</dbReference>
<dbReference type="SUPFAM" id="SSF140111">
    <property type="entry name" value="Endosomal sorting complex assembly domain"/>
    <property type="match status" value="1"/>
</dbReference>
<gene>
    <name evidence="12" type="ORF">EVEC_LOCUS3966</name>
</gene>
<dbReference type="Gene3D" id="6.10.250.370">
    <property type="match status" value="1"/>
</dbReference>
<reference evidence="14" key="1">
    <citation type="submission" date="2017-02" db="UniProtKB">
        <authorList>
            <consortium name="WormBaseParasite"/>
        </authorList>
    </citation>
    <scope>IDENTIFICATION</scope>
</reference>
<evidence type="ECO:0000259" key="11">
    <source>
        <dbReference type="PROSITE" id="PS51322"/>
    </source>
</evidence>
<dbReference type="PROSITE" id="PS51322">
    <property type="entry name" value="UEV"/>
    <property type="match status" value="1"/>
</dbReference>
<dbReference type="Pfam" id="PF05743">
    <property type="entry name" value="UEV"/>
    <property type="match status" value="1"/>
</dbReference>
<dbReference type="Gene3D" id="3.10.110.10">
    <property type="entry name" value="Ubiquitin Conjugating Enzyme"/>
    <property type="match status" value="1"/>
</dbReference>
<reference evidence="12 13" key="2">
    <citation type="submission" date="2018-10" db="EMBL/GenBank/DDBJ databases">
        <authorList>
            <consortium name="Pathogen Informatics"/>
        </authorList>
    </citation>
    <scope>NUCLEOTIDE SEQUENCE [LARGE SCALE GENOMIC DNA]</scope>
</reference>
<organism evidence="14">
    <name type="scientific">Enterobius vermicularis</name>
    <name type="common">Human pinworm</name>
    <dbReference type="NCBI Taxonomy" id="51028"/>
    <lineage>
        <taxon>Eukaryota</taxon>
        <taxon>Metazoa</taxon>
        <taxon>Ecdysozoa</taxon>
        <taxon>Nematoda</taxon>
        <taxon>Chromadorea</taxon>
        <taxon>Rhabditida</taxon>
        <taxon>Spirurina</taxon>
        <taxon>Oxyuridomorpha</taxon>
        <taxon>Oxyuroidea</taxon>
        <taxon>Oxyuridae</taxon>
        <taxon>Enterobius</taxon>
    </lineage>
</organism>
<proteinExistence type="inferred from homology"/>
<evidence type="ECO:0000313" key="14">
    <source>
        <dbReference type="WBParaSite" id="EVEC_0000425801-mRNA-1"/>
    </source>
</evidence>
<protein>
    <submittedName>
        <fullName evidence="14">Tumor susceptibility gene 101 protein</fullName>
    </submittedName>
</protein>
<dbReference type="OrthoDB" id="306304at2759"/>
<evidence type="ECO:0000256" key="8">
    <source>
        <dbReference type="SAM" id="Coils"/>
    </source>
</evidence>
<evidence type="ECO:0000256" key="1">
    <source>
        <dbReference type="ARBA" id="ARBA00004177"/>
    </source>
</evidence>
<feature type="domain" description="UEV" evidence="11">
    <location>
        <begin position="4"/>
        <end position="147"/>
    </location>
</feature>
<dbReference type="InterPro" id="IPR037202">
    <property type="entry name" value="ESCRT_assembly_dom"/>
</dbReference>
<dbReference type="WBParaSite" id="EVEC_0000425801-mRNA-1">
    <property type="protein sequence ID" value="EVEC_0000425801-mRNA-1"/>
    <property type="gene ID" value="EVEC_0000425801"/>
</dbReference>
<dbReference type="PANTHER" id="PTHR23306">
    <property type="entry name" value="TUMOR SUSCEPTIBILITY GENE 101 PROTEIN-RELATED"/>
    <property type="match status" value="1"/>
</dbReference>